<feature type="signal peptide" evidence="1">
    <location>
        <begin position="1"/>
        <end position="19"/>
    </location>
</feature>
<dbReference type="PANTHER" id="PTHR21666">
    <property type="entry name" value="PEPTIDASE-RELATED"/>
    <property type="match status" value="1"/>
</dbReference>
<keyword evidence="1" id="KW-0732">Signal</keyword>
<dbReference type="InterPro" id="IPR018392">
    <property type="entry name" value="LysM"/>
</dbReference>
<name>A0A1G2MBR4_9BACT</name>
<dbReference type="PROSITE" id="PS51782">
    <property type="entry name" value="LYSM"/>
    <property type="match status" value="2"/>
</dbReference>
<dbReference type="Gene3D" id="2.70.70.10">
    <property type="entry name" value="Glucose Permease (Domain IIA)"/>
    <property type="match status" value="1"/>
</dbReference>
<feature type="domain" description="LysM" evidence="2">
    <location>
        <begin position="146"/>
        <end position="190"/>
    </location>
</feature>
<dbReference type="Pfam" id="PF01476">
    <property type="entry name" value="LysM"/>
    <property type="match status" value="2"/>
</dbReference>
<reference evidence="3 4" key="1">
    <citation type="journal article" date="2016" name="Nat. Commun.">
        <title>Thousands of microbial genomes shed light on interconnected biogeochemical processes in an aquifer system.</title>
        <authorList>
            <person name="Anantharaman K."/>
            <person name="Brown C.T."/>
            <person name="Hug L.A."/>
            <person name="Sharon I."/>
            <person name="Castelle C.J."/>
            <person name="Probst A.J."/>
            <person name="Thomas B.C."/>
            <person name="Singh A."/>
            <person name="Wilkins M.J."/>
            <person name="Karaoz U."/>
            <person name="Brodie E.L."/>
            <person name="Williams K.H."/>
            <person name="Hubbard S.S."/>
            <person name="Banfield J.F."/>
        </authorList>
    </citation>
    <scope>NUCLEOTIDE SEQUENCE [LARGE SCALE GENOMIC DNA]</scope>
</reference>
<organism evidence="3 4">
    <name type="scientific">Candidatus Taylorbacteria bacterium RIFCSPHIGHO2_01_FULL_51_15</name>
    <dbReference type="NCBI Taxonomy" id="1802304"/>
    <lineage>
        <taxon>Bacteria</taxon>
        <taxon>Candidatus Tayloriibacteriota</taxon>
    </lineage>
</organism>
<feature type="chain" id="PRO_5009583630" description="LysM domain-containing protein" evidence="1">
    <location>
        <begin position="20"/>
        <end position="332"/>
    </location>
</feature>
<evidence type="ECO:0000313" key="4">
    <source>
        <dbReference type="Proteomes" id="UP000178121"/>
    </source>
</evidence>
<dbReference type="CDD" id="cd12797">
    <property type="entry name" value="M23_peptidase"/>
    <property type="match status" value="1"/>
</dbReference>
<dbReference type="Gene3D" id="3.10.350.10">
    <property type="entry name" value="LysM domain"/>
    <property type="match status" value="2"/>
</dbReference>
<evidence type="ECO:0000259" key="2">
    <source>
        <dbReference type="PROSITE" id="PS51782"/>
    </source>
</evidence>
<dbReference type="Proteomes" id="UP000178121">
    <property type="component" value="Unassembled WGS sequence"/>
</dbReference>
<dbReference type="SUPFAM" id="SSF51261">
    <property type="entry name" value="Duplicated hybrid motif"/>
    <property type="match status" value="1"/>
</dbReference>
<dbReference type="InterPro" id="IPR011055">
    <property type="entry name" value="Dup_hybrid_motif"/>
</dbReference>
<dbReference type="PANTHER" id="PTHR21666:SF270">
    <property type="entry name" value="MUREIN HYDROLASE ACTIVATOR ENVC"/>
    <property type="match status" value="1"/>
</dbReference>
<feature type="domain" description="LysM" evidence="2">
    <location>
        <begin position="97"/>
        <end position="140"/>
    </location>
</feature>
<dbReference type="AlphaFoldDB" id="A0A1G2MBR4"/>
<dbReference type="InterPro" id="IPR036779">
    <property type="entry name" value="LysM_dom_sf"/>
</dbReference>
<proteinExistence type="predicted"/>
<sequence length="332" mass="34931">MWLLAWSFYVMFPPQNLHAGVVSFVTNLFTEEAKAETTSSPVNSQNVGLLVAARNLDPNPGKGGGDITIVGGVALFAEIGPEGTLADIEENQSGAISTYVVREGDTLSAIAKMFGVTTNTISWANDISRGMIRPGQTLIILPISGVRHTVVKGDTLQSIAKKYKADVTEISQYNHLTENARLSIGDIVLVPDGEIAAPPSASLAGRPATLRGTAGPSYEGYYLRPVIGGKKTQGLHGYNGIDIASYSGAPVLASASGEVIIARSSGWNGGYGNYIVVNHQNGTQTLYGHLSTLAVLVGNTVTRGEIIGYMGSTGRSTGTHLHFEVRGAKNPF</sequence>
<dbReference type="SMART" id="SM00257">
    <property type="entry name" value="LysM"/>
    <property type="match status" value="2"/>
</dbReference>
<evidence type="ECO:0000313" key="3">
    <source>
        <dbReference type="EMBL" id="OHA21263.1"/>
    </source>
</evidence>
<dbReference type="EMBL" id="MHRI01000011">
    <property type="protein sequence ID" value="OHA21263.1"/>
    <property type="molecule type" value="Genomic_DNA"/>
</dbReference>
<gene>
    <name evidence="3" type="ORF">A2849_00515</name>
</gene>
<protein>
    <recommendedName>
        <fullName evidence="2">LysM domain-containing protein</fullName>
    </recommendedName>
</protein>
<dbReference type="InterPro" id="IPR050570">
    <property type="entry name" value="Cell_wall_metabolism_enzyme"/>
</dbReference>
<evidence type="ECO:0000256" key="1">
    <source>
        <dbReference type="SAM" id="SignalP"/>
    </source>
</evidence>
<dbReference type="GO" id="GO:0004222">
    <property type="term" value="F:metalloendopeptidase activity"/>
    <property type="evidence" value="ECO:0007669"/>
    <property type="project" value="TreeGrafter"/>
</dbReference>
<dbReference type="Pfam" id="PF01551">
    <property type="entry name" value="Peptidase_M23"/>
    <property type="match status" value="1"/>
</dbReference>
<dbReference type="CDD" id="cd00118">
    <property type="entry name" value="LysM"/>
    <property type="match status" value="2"/>
</dbReference>
<accession>A0A1G2MBR4</accession>
<comment type="caution">
    <text evidence="3">The sequence shown here is derived from an EMBL/GenBank/DDBJ whole genome shotgun (WGS) entry which is preliminary data.</text>
</comment>
<dbReference type="InterPro" id="IPR016047">
    <property type="entry name" value="M23ase_b-sheet_dom"/>
</dbReference>